<reference evidence="4 5" key="1">
    <citation type="submission" date="2022-06" db="EMBL/GenBank/DDBJ databases">
        <title>Runella sp. S5 genome sequencing.</title>
        <authorList>
            <person name="Park S."/>
        </authorList>
    </citation>
    <scope>NUCLEOTIDE SEQUENCE [LARGE SCALE GENOMIC DNA]</scope>
    <source>
        <strain evidence="4 5">S5</strain>
    </source>
</reference>
<dbReference type="Gene3D" id="2.70.98.70">
    <property type="match status" value="1"/>
</dbReference>
<evidence type="ECO:0000256" key="1">
    <source>
        <dbReference type="ARBA" id="ARBA00004196"/>
    </source>
</evidence>
<dbReference type="SUPFAM" id="SSF48230">
    <property type="entry name" value="Chondroitin AC/alginate lyase"/>
    <property type="match status" value="1"/>
</dbReference>
<dbReference type="Pfam" id="PF07940">
    <property type="entry name" value="Hepar_II_III_C"/>
    <property type="match status" value="1"/>
</dbReference>
<evidence type="ECO:0000259" key="3">
    <source>
        <dbReference type="Pfam" id="PF07940"/>
    </source>
</evidence>
<dbReference type="RefSeq" id="WP_253524811.1">
    <property type="nucleotide sequence ID" value="NZ_JAMZEL010000001.1"/>
</dbReference>
<proteinExistence type="predicted"/>
<dbReference type="Gene3D" id="1.50.10.100">
    <property type="entry name" value="Chondroitin AC/alginate lyase"/>
    <property type="match status" value="1"/>
</dbReference>
<keyword evidence="2" id="KW-0732">Signal</keyword>
<feature type="signal peptide" evidence="2">
    <location>
        <begin position="1"/>
        <end position="22"/>
    </location>
</feature>
<sequence length="644" mass="72991">MKKLVILTIVLFSQWGLMQGYAQVTQRNILGNKYSLEVVKQSLIPQNQFKPYPKTVSEWKAALPDSVIVRTLKAGEALLDYKFEPISATLSLDFVRSGDRERHSKISFSKRNALIDLVLAESIEDKGRFTEAILNGVWSICEESFWGVPAHISGTGLPNVEDNIVDLFAAETASVLALTDYFVGDKLDKINKLIRKRIYHETNQRLFIPMLKNPDRYGWMSKKNAVNNWNPWIMSNWMTATLLLEKDEARRAESLHSTMLGLDLYLNGLGEDGGCDEGPSYWFAAGACVFDCLELLDEATKNKVAIYNEPLIQKMASYVYKTHISNDYFVNFADADPKLKPDGVMLYRFGQKINDPQLKQFGKWAVEKYPTAISNNGFHRMRKIQNLLTFKNIEPAKNSYEPVRNAWFNDIQVLTTRADNGFYMATHGGHNAESHNHNDVGDFLLYANGEPVIIDAGRGNYTARTFSSKRYELWFTQSQYHNLPIINGLGQIAGRSYEATNVKSTVNDKESSLSMNIAPSYDKAAGIAAWNRTVKLNRAKNTVEINDDYALNQKPNSLQQIFMTVCDIDITSPGKVVFKTWKNQTVTLQYDPKLWSISTDLPSTDGMEYVSFKTKWDNHPVQRIILTNKSLAPKGKYGFTIGMN</sequence>
<keyword evidence="5" id="KW-1185">Reference proteome</keyword>
<dbReference type="InterPro" id="IPR008929">
    <property type="entry name" value="Chondroitin_lyas"/>
</dbReference>
<organism evidence="4 5">
    <name type="scientific">Runella salmonicolor</name>
    <dbReference type="NCBI Taxonomy" id="2950278"/>
    <lineage>
        <taxon>Bacteria</taxon>
        <taxon>Pseudomonadati</taxon>
        <taxon>Bacteroidota</taxon>
        <taxon>Cytophagia</taxon>
        <taxon>Cytophagales</taxon>
        <taxon>Spirosomataceae</taxon>
        <taxon>Runella</taxon>
    </lineage>
</organism>
<dbReference type="EMBL" id="JAMZEL010000001">
    <property type="protein sequence ID" value="MCP1381333.1"/>
    <property type="molecule type" value="Genomic_DNA"/>
</dbReference>
<evidence type="ECO:0000313" key="5">
    <source>
        <dbReference type="Proteomes" id="UP001204772"/>
    </source>
</evidence>
<comment type="caution">
    <text evidence="4">The sequence shown here is derived from an EMBL/GenBank/DDBJ whole genome shotgun (WGS) entry which is preliminary data.</text>
</comment>
<evidence type="ECO:0000313" key="4">
    <source>
        <dbReference type="EMBL" id="MCP1381333.1"/>
    </source>
</evidence>
<dbReference type="InterPro" id="IPR012480">
    <property type="entry name" value="Hepar_II_III_C"/>
</dbReference>
<name>A0ABT1FLA9_9BACT</name>
<dbReference type="PANTHER" id="PTHR38045">
    <property type="entry name" value="CHROMOSOME 1, WHOLE GENOME SHOTGUN SEQUENCE"/>
    <property type="match status" value="1"/>
</dbReference>
<evidence type="ECO:0000256" key="2">
    <source>
        <dbReference type="SAM" id="SignalP"/>
    </source>
</evidence>
<feature type="domain" description="Heparinase II/III-like C-terminal" evidence="3">
    <location>
        <begin position="414"/>
        <end position="556"/>
    </location>
</feature>
<dbReference type="Proteomes" id="UP001204772">
    <property type="component" value="Unassembled WGS sequence"/>
</dbReference>
<feature type="chain" id="PRO_5046900251" evidence="2">
    <location>
        <begin position="23"/>
        <end position="644"/>
    </location>
</feature>
<accession>A0ABT1FLA9</accession>
<dbReference type="PANTHER" id="PTHR38045:SF1">
    <property type="entry name" value="HEPARINASE II_III-LIKE PROTEIN"/>
    <property type="match status" value="1"/>
</dbReference>
<comment type="subcellular location">
    <subcellularLocation>
        <location evidence="1">Cell envelope</location>
    </subcellularLocation>
</comment>
<gene>
    <name evidence="4" type="ORF">NCI00_02815</name>
</gene>
<protein>
    <submittedName>
        <fullName evidence="4">Heparinase II/III-family protein</fullName>
    </submittedName>
</protein>